<dbReference type="STRING" id="870435.A0A0C3MVQ4"/>
<dbReference type="PANTHER" id="PTHR24320:SF236">
    <property type="entry name" value="SHORT-CHAIN DEHYDROGENASE-RELATED"/>
    <property type="match status" value="1"/>
</dbReference>
<evidence type="ECO:0000256" key="3">
    <source>
        <dbReference type="ARBA" id="ARBA00023002"/>
    </source>
</evidence>
<dbReference type="Proteomes" id="UP000054217">
    <property type="component" value="Unassembled WGS sequence"/>
</dbReference>
<dbReference type="SUPFAM" id="SSF51735">
    <property type="entry name" value="NAD(P)-binding Rossmann-fold domains"/>
    <property type="match status" value="1"/>
</dbReference>
<dbReference type="PANTHER" id="PTHR24320">
    <property type="entry name" value="RETINOL DEHYDROGENASE"/>
    <property type="match status" value="1"/>
</dbReference>
<keyword evidence="5" id="KW-1185">Reference proteome</keyword>
<accession>A0A0C3MVQ4</accession>
<evidence type="ECO:0000313" key="4">
    <source>
        <dbReference type="EMBL" id="KIN92999.1"/>
    </source>
</evidence>
<dbReference type="PRINTS" id="PR00081">
    <property type="entry name" value="GDHRDH"/>
</dbReference>
<proteinExistence type="inferred from homology"/>
<keyword evidence="2" id="KW-0521">NADP</keyword>
<reference evidence="4 5" key="1">
    <citation type="submission" date="2014-04" db="EMBL/GenBank/DDBJ databases">
        <authorList>
            <consortium name="DOE Joint Genome Institute"/>
            <person name="Kuo A."/>
            <person name="Kohler A."/>
            <person name="Costa M.D."/>
            <person name="Nagy L.G."/>
            <person name="Floudas D."/>
            <person name="Copeland A."/>
            <person name="Barry K.W."/>
            <person name="Cichocki N."/>
            <person name="Veneault-Fourrey C."/>
            <person name="LaButti K."/>
            <person name="Lindquist E.A."/>
            <person name="Lipzen A."/>
            <person name="Lundell T."/>
            <person name="Morin E."/>
            <person name="Murat C."/>
            <person name="Sun H."/>
            <person name="Tunlid A."/>
            <person name="Henrissat B."/>
            <person name="Grigoriev I.V."/>
            <person name="Hibbett D.S."/>
            <person name="Martin F."/>
            <person name="Nordberg H.P."/>
            <person name="Cantor M.N."/>
            <person name="Hua S.X."/>
        </authorList>
    </citation>
    <scope>NUCLEOTIDE SEQUENCE [LARGE SCALE GENOMIC DNA]</scope>
    <source>
        <strain evidence="4 5">Marx 270</strain>
    </source>
</reference>
<dbReference type="GO" id="GO:0016491">
    <property type="term" value="F:oxidoreductase activity"/>
    <property type="evidence" value="ECO:0007669"/>
    <property type="project" value="UniProtKB-KW"/>
</dbReference>
<dbReference type="Gene3D" id="3.40.50.720">
    <property type="entry name" value="NAD(P)-binding Rossmann-like Domain"/>
    <property type="match status" value="1"/>
</dbReference>
<evidence type="ECO:0000313" key="5">
    <source>
        <dbReference type="Proteomes" id="UP000054217"/>
    </source>
</evidence>
<sequence length="333" mass="36983">MGNSYSSAREVLFPPPPTVTVDNIPDLTGKVVLVTGANVGIGKETARVLLAKNAKVWIACRDATKGKAALDELKEQTGREAHLLQLDLANLLSIKQSAEEFASKEAQLHILYNNAGVMHPPVDMITADGYDLQFGTNVLGHFYLTKLLLPVLLSTAKSSPNGTVRVINVSSNAHWRGGLGFDTFKDTPKRRATSSYALYSQSKFGNIVFSAELNRRYRDQGVVSIAINPGPIRTELQRHHSWFLQPFFVRTTCFMRYTWLVLLALFRTQNRVLYDVSYGALTQLYAGTFPDAVNLGGKYLIPWARVATPRADTQDPQLGKDLWAWLEDQVEGL</sequence>
<dbReference type="HOGENOM" id="CLU_010194_44_6_1"/>
<dbReference type="InterPro" id="IPR002347">
    <property type="entry name" value="SDR_fam"/>
</dbReference>
<evidence type="ECO:0000256" key="1">
    <source>
        <dbReference type="ARBA" id="ARBA00006484"/>
    </source>
</evidence>
<name>A0A0C3MVQ4_PISTI</name>
<reference evidence="5" key="2">
    <citation type="submission" date="2015-01" db="EMBL/GenBank/DDBJ databases">
        <title>Evolutionary Origins and Diversification of the Mycorrhizal Mutualists.</title>
        <authorList>
            <consortium name="DOE Joint Genome Institute"/>
            <consortium name="Mycorrhizal Genomics Consortium"/>
            <person name="Kohler A."/>
            <person name="Kuo A."/>
            <person name="Nagy L.G."/>
            <person name="Floudas D."/>
            <person name="Copeland A."/>
            <person name="Barry K.W."/>
            <person name="Cichocki N."/>
            <person name="Veneault-Fourrey C."/>
            <person name="LaButti K."/>
            <person name="Lindquist E.A."/>
            <person name="Lipzen A."/>
            <person name="Lundell T."/>
            <person name="Morin E."/>
            <person name="Murat C."/>
            <person name="Riley R."/>
            <person name="Ohm R."/>
            <person name="Sun H."/>
            <person name="Tunlid A."/>
            <person name="Henrissat B."/>
            <person name="Grigoriev I.V."/>
            <person name="Hibbett D.S."/>
            <person name="Martin F."/>
        </authorList>
    </citation>
    <scope>NUCLEOTIDE SEQUENCE [LARGE SCALE GENOMIC DNA]</scope>
    <source>
        <strain evidence="5">Marx 270</strain>
    </source>
</reference>
<dbReference type="InterPro" id="IPR036291">
    <property type="entry name" value="NAD(P)-bd_dom_sf"/>
</dbReference>
<evidence type="ECO:0008006" key="6">
    <source>
        <dbReference type="Google" id="ProtNLM"/>
    </source>
</evidence>
<evidence type="ECO:0000256" key="2">
    <source>
        <dbReference type="ARBA" id="ARBA00022857"/>
    </source>
</evidence>
<dbReference type="AlphaFoldDB" id="A0A0C3MVQ4"/>
<dbReference type="Pfam" id="PF00106">
    <property type="entry name" value="adh_short"/>
    <property type="match status" value="1"/>
</dbReference>
<dbReference type="FunCoup" id="A0A0C3MVQ4">
    <property type="interactions" value="152"/>
</dbReference>
<dbReference type="InParanoid" id="A0A0C3MVQ4"/>
<comment type="similarity">
    <text evidence="1">Belongs to the short-chain dehydrogenases/reductases (SDR) family.</text>
</comment>
<organism evidence="4 5">
    <name type="scientific">Pisolithus tinctorius Marx 270</name>
    <dbReference type="NCBI Taxonomy" id="870435"/>
    <lineage>
        <taxon>Eukaryota</taxon>
        <taxon>Fungi</taxon>
        <taxon>Dikarya</taxon>
        <taxon>Basidiomycota</taxon>
        <taxon>Agaricomycotina</taxon>
        <taxon>Agaricomycetes</taxon>
        <taxon>Agaricomycetidae</taxon>
        <taxon>Boletales</taxon>
        <taxon>Sclerodermatineae</taxon>
        <taxon>Pisolithaceae</taxon>
        <taxon>Pisolithus</taxon>
    </lineage>
</organism>
<protein>
    <recommendedName>
        <fullName evidence="6">NAD(P)-binding protein</fullName>
    </recommendedName>
</protein>
<dbReference type="OrthoDB" id="191139at2759"/>
<dbReference type="EMBL" id="KN832260">
    <property type="protein sequence ID" value="KIN92999.1"/>
    <property type="molecule type" value="Genomic_DNA"/>
</dbReference>
<gene>
    <name evidence="4" type="ORF">M404DRAFT_610689</name>
</gene>
<keyword evidence="3" id="KW-0560">Oxidoreductase</keyword>